<keyword evidence="1" id="KW-1133">Transmembrane helix</keyword>
<dbReference type="GO" id="GO:0008962">
    <property type="term" value="F:phosphatidylglycerophosphatase activity"/>
    <property type="evidence" value="ECO:0007669"/>
    <property type="project" value="UniProtKB-EC"/>
</dbReference>
<dbReference type="Gene3D" id="1.10.3760.10">
    <property type="entry name" value="PgpA-like"/>
    <property type="match status" value="1"/>
</dbReference>
<sequence>MNWFFLTVGYSGLSPKAPGTMGTLVSLPLGMLILIYFDVTTLFLAASLISIVAIKIINEYEAQSGNHDDQRIVIDELAGIWFALSVAPATTVTFNQIFDLQNGFLIQSLLSFVLFRAFDITKPSIIGRIDREAKGGVGVMGDDIIAGFAAGISAAALWQGWVFYLKPLLSS</sequence>
<dbReference type="GO" id="GO:0006629">
    <property type="term" value="P:lipid metabolic process"/>
    <property type="evidence" value="ECO:0007669"/>
    <property type="project" value="InterPro"/>
</dbReference>
<feature type="transmembrane region" description="Helical" evidence="1">
    <location>
        <begin position="33"/>
        <end position="57"/>
    </location>
</feature>
<organism evidence="3">
    <name type="scientific">hydrothermal vent metagenome</name>
    <dbReference type="NCBI Taxonomy" id="652676"/>
    <lineage>
        <taxon>unclassified sequences</taxon>
        <taxon>metagenomes</taxon>
        <taxon>ecological metagenomes</taxon>
    </lineage>
</organism>
<dbReference type="InterPro" id="IPR007686">
    <property type="entry name" value="YutG/PgpA"/>
</dbReference>
<dbReference type="InterPro" id="IPR036681">
    <property type="entry name" value="PgpA-like_sf"/>
</dbReference>
<dbReference type="CDD" id="cd06971">
    <property type="entry name" value="PgpA"/>
    <property type="match status" value="1"/>
</dbReference>
<reference evidence="3" key="1">
    <citation type="submission" date="2016-10" db="EMBL/GenBank/DDBJ databases">
        <authorList>
            <person name="de Groot N.N."/>
        </authorList>
    </citation>
    <scope>NUCLEOTIDE SEQUENCE</scope>
</reference>
<dbReference type="PIRSF" id="PIRSF006162">
    <property type="entry name" value="PgpA"/>
    <property type="match status" value="1"/>
</dbReference>
<dbReference type="InterPro" id="IPR026037">
    <property type="entry name" value="PgpA"/>
</dbReference>
<proteinExistence type="predicted"/>
<name>A0A1W1CVV8_9ZZZZ</name>
<keyword evidence="3" id="KW-0378">Hydrolase</keyword>
<dbReference type="Pfam" id="PF04608">
    <property type="entry name" value="PgpA"/>
    <property type="match status" value="1"/>
</dbReference>
<evidence type="ECO:0000256" key="1">
    <source>
        <dbReference type="SAM" id="Phobius"/>
    </source>
</evidence>
<dbReference type="PANTHER" id="PTHR36305:SF1">
    <property type="entry name" value="PHOSPHATIDYLGLYCEROPHOSPHATASE A"/>
    <property type="match status" value="1"/>
</dbReference>
<evidence type="ECO:0000313" key="3">
    <source>
        <dbReference type="EMBL" id="SFV69956.1"/>
    </source>
</evidence>
<gene>
    <name evidence="3" type="ORF">MNB_SM-6-292</name>
</gene>
<dbReference type="SUPFAM" id="SSF101307">
    <property type="entry name" value="YutG-like"/>
    <property type="match status" value="1"/>
</dbReference>
<protein>
    <submittedName>
        <fullName evidence="3">Phosphatidylglycerophosphatase A</fullName>
        <ecNumber evidence="3">3.1.3.27</ecNumber>
    </submittedName>
</protein>
<dbReference type="EMBL" id="FPHK01000138">
    <property type="protein sequence ID" value="SFV69956.1"/>
    <property type="molecule type" value="Genomic_DNA"/>
</dbReference>
<dbReference type="AlphaFoldDB" id="A0A1W1CVV8"/>
<keyword evidence="1" id="KW-0472">Membrane</keyword>
<keyword evidence="1" id="KW-0812">Transmembrane</keyword>
<dbReference type="EC" id="3.1.3.27" evidence="3"/>
<feature type="transmembrane region" description="Helical" evidence="1">
    <location>
        <begin position="144"/>
        <end position="164"/>
    </location>
</feature>
<accession>A0A1W1CVV8</accession>
<evidence type="ECO:0000259" key="2">
    <source>
        <dbReference type="Pfam" id="PF04608"/>
    </source>
</evidence>
<feature type="transmembrane region" description="Helical" evidence="1">
    <location>
        <begin position="78"/>
        <end position="98"/>
    </location>
</feature>
<dbReference type="PANTHER" id="PTHR36305">
    <property type="entry name" value="PHOSPHATIDYLGLYCEROPHOSPHATASE A"/>
    <property type="match status" value="1"/>
</dbReference>
<feature type="domain" description="YutG/PgpA" evidence="2">
    <location>
        <begin position="5"/>
        <end position="156"/>
    </location>
</feature>